<protein>
    <submittedName>
        <fullName evidence="1">Unnamed protein product</fullName>
    </submittedName>
</protein>
<sequence length="715" mass="80825">MSGAGSTTDMSGNKGSSIEKENNIDNKSDENKISESNNKEKNQSSTTSLSNDNNMIDKNSKENNNSVNKAKFTMDRIRLESIEQDKLMAFLEKNDLENGHEFNISVLMSEKQRRATPAPQTQQSQQQVPQQSQSGQQSQVLATDKASGPQQVSALQKDEQSQLTDPTSNINSELEAKQIASLANGRPLVTDKPSQEDNNSQSTSEPPKKLQKLSNGTDTSEGQANTNEQQQQSQEQKQITQTNETQQPAVPYSFGEIKTKRHVESMEGEAPTLSTMIQSYVNNPRVIRSNEKTKLDLDYEKLDEDKLLVMMLPEKRPHKVPETTSLPEIYYHQQTLPMAKLFIRAHKALTTESYEATLVEGKIAVLYSRMEELKRRHNWSLRQPKRYVDPFVKATKTHWDFLLSEMKWLSTDFREHRKYKMVQCAYIAQAVTDYWNYGKVCCIVPKPIHFLEDDEIPQTFSNDFSTLSPIESGAAPFTISSSTATTANTTNDSKKDNDNDTVMVDEAAVDTTTGDAQTDKKEVDSLRKDEDDQIKVEDNEESKDKITKGDIENKDKAIIEEDEKSIEINEKDGSVDEIEKEKMEVDDDPSNESDNKSNDDAEIESSNKEKDEKDTEEKEATEEATEEETTETKEIADNEVIGKGIEDNNRGEKDPSENEKDSSSTDKSSTIIKPIDNKTIDISKLLERPDPKTEIVPKSLPEFSKEEFLRIQNFT</sequence>
<proteinExistence type="predicted"/>
<comment type="caution">
    <text evidence="1">The sequence shown here is derived from an EMBL/GenBank/DDBJ whole genome shotgun (WGS) entry which is preliminary data.</text>
</comment>
<accession>A0ACB5TF76</accession>
<gene>
    <name evidence="1" type="ORF">Cboi01_000031500</name>
</gene>
<organism evidence="1 2">
    <name type="scientific">Candida boidinii</name>
    <name type="common">Yeast</name>
    <dbReference type="NCBI Taxonomy" id="5477"/>
    <lineage>
        <taxon>Eukaryota</taxon>
        <taxon>Fungi</taxon>
        <taxon>Dikarya</taxon>
        <taxon>Ascomycota</taxon>
        <taxon>Saccharomycotina</taxon>
        <taxon>Pichiomycetes</taxon>
        <taxon>Pichiales</taxon>
        <taxon>Pichiaceae</taxon>
        <taxon>Ogataea</taxon>
        <taxon>Ogataea/Candida clade</taxon>
    </lineage>
</organism>
<evidence type="ECO:0000313" key="1">
    <source>
        <dbReference type="EMBL" id="GME87328.1"/>
    </source>
</evidence>
<reference evidence="1" key="1">
    <citation type="submission" date="2023-04" db="EMBL/GenBank/DDBJ databases">
        <title>Candida boidinii NBRC 1967.</title>
        <authorList>
            <person name="Ichikawa N."/>
            <person name="Sato H."/>
            <person name="Tonouchi N."/>
        </authorList>
    </citation>
    <scope>NUCLEOTIDE SEQUENCE</scope>
    <source>
        <strain evidence="1">NBRC 1967</strain>
    </source>
</reference>
<dbReference type="EMBL" id="BSXV01000077">
    <property type="protein sequence ID" value="GME87328.1"/>
    <property type="molecule type" value="Genomic_DNA"/>
</dbReference>
<name>A0ACB5TF76_CANBO</name>
<evidence type="ECO:0000313" key="2">
    <source>
        <dbReference type="Proteomes" id="UP001165101"/>
    </source>
</evidence>
<keyword evidence="2" id="KW-1185">Reference proteome</keyword>
<dbReference type="Proteomes" id="UP001165101">
    <property type="component" value="Unassembled WGS sequence"/>
</dbReference>